<dbReference type="Gene3D" id="3.40.10.10">
    <property type="entry name" value="DNA Methylphosphotriester Repair Domain"/>
    <property type="match status" value="1"/>
</dbReference>
<gene>
    <name evidence="12" type="ORF">FHR33_004709</name>
</gene>
<dbReference type="Pfam" id="PF02805">
    <property type="entry name" value="Ada_Zn_binding"/>
    <property type="match status" value="1"/>
</dbReference>
<evidence type="ECO:0000256" key="4">
    <source>
        <dbReference type="ARBA" id="ARBA00022603"/>
    </source>
</evidence>
<proteinExistence type="inferred from homology"/>
<dbReference type="InterPro" id="IPR036217">
    <property type="entry name" value="MethylDNA_cys_MeTrfase_DNAb"/>
</dbReference>
<dbReference type="InterPro" id="IPR036388">
    <property type="entry name" value="WH-like_DNA-bd_sf"/>
</dbReference>
<keyword evidence="5 12" id="KW-0808">Transferase</keyword>
<dbReference type="EC" id="2.1.1.63" evidence="3"/>
<dbReference type="CDD" id="cd06445">
    <property type="entry name" value="ATase"/>
    <property type="match status" value="1"/>
</dbReference>
<dbReference type="NCBIfam" id="TIGR00589">
    <property type="entry name" value="ogt"/>
    <property type="match status" value="1"/>
</dbReference>
<dbReference type="InterPro" id="IPR004026">
    <property type="entry name" value="Ada_DNA_repair_Zn-bd"/>
</dbReference>
<evidence type="ECO:0000259" key="10">
    <source>
        <dbReference type="Pfam" id="PF01035"/>
    </source>
</evidence>
<feature type="domain" description="Ada DNA repair metal-binding" evidence="11">
    <location>
        <begin position="195"/>
        <end position="251"/>
    </location>
</feature>
<comment type="catalytic activity">
    <reaction evidence="1">
        <text>a 4-O-methyl-thymidine in DNA + L-cysteinyl-[protein] = a thymidine in DNA + S-methyl-L-cysteinyl-[protein]</text>
        <dbReference type="Rhea" id="RHEA:53428"/>
        <dbReference type="Rhea" id="RHEA-COMP:10131"/>
        <dbReference type="Rhea" id="RHEA-COMP:10132"/>
        <dbReference type="Rhea" id="RHEA-COMP:13555"/>
        <dbReference type="Rhea" id="RHEA-COMP:13556"/>
        <dbReference type="ChEBI" id="CHEBI:29950"/>
        <dbReference type="ChEBI" id="CHEBI:82612"/>
        <dbReference type="ChEBI" id="CHEBI:137386"/>
        <dbReference type="ChEBI" id="CHEBI:137387"/>
        <dbReference type="EC" id="2.1.1.63"/>
    </reaction>
</comment>
<dbReference type="AlphaFoldDB" id="A0A7W5V4D9"/>
<dbReference type="InterPro" id="IPR001497">
    <property type="entry name" value="MethylDNA_cys_MeTrfase_AS"/>
</dbReference>
<evidence type="ECO:0000256" key="6">
    <source>
        <dbReference type="ARBA" id="ARBA00022763"/>
    </source>
</evidence>
<dbReference type="EMBL" id="JACIBV010000001">
    <property type="protein sequence ID" value="MBB3728849.1"/>
    <property type="molecule type" value="Genomic_DNA"/>
</dbReference>
<evidence type="ECO:0000313" key="12">
    <source>
        <dbReference type="EMBL" id="MBB3728849.1"/>
    </source>
</evidence>
<evidence type="ECO:0000256" key="1">
    <source>
        <dbReference type="ARBA" id="ARBA00001286"/>
    </source>
</evidence>
<keyword evidence="6" id="KW-0227">DNA damage</keyword>
<evidence type="ECO:0000256" key="9">
    <source>
        <dbReference type="ARBA" id="ARBA00049348"/>
    </source>
</evidence>
<comment type="catalytic activity">
    <reaction evidence="9">
        <text>a 6-O-methyl-2'-deoxyguanosine in DNA + L-cysteinyl-[protein] = S-methyl-L-cysteinyl-[protein] + a 2'-deoxyguanosine in DNA</text>
        <dbReference type="Rhea" id="RHEA:24000"/>
        <dbReference type="Rhea" id="RHEA-COMP:10131"/>
        <dbReference type="Rhea" id="RHEA-COMP:10132"/>
        <dbReference type="Rhea" id="RHEA-COMP:11367"/>
        <dbReference type="Rhea" id="RHEA-COMP:11368"/>
        <dbReference type="ChEBI" id="CHEBI:29950"/>
        <dbReference type="ChEBI" id="CHEBI:82612"/>
        <dbReference type="ChEBI" id="CHEBI:85445"/>
        <dbReference type="ChEBI" id="CHEBI:85448"/>
        <dbReference type="EC" id="2.1.1.63"/>
    </reaction>
</comment>
<keyword evidence="7" id="KW-0010">Activator</keyword>
<dbReference type="RefSeq" id="WP_183651313.1">
    <property type="nucleotide sequence ID" value="NZ_JACIBV010000001.1"/>
</dbReference>
<dbReference type="PANTHER" id="PTHR10815">
    <property type="entry name" value="METHYLATED-DNA--PROTEIN-CYSTEINE METHYLTRANSFERASE"/>
    <property type="match status" value="1"/>
</dbReference>
<evidence type="ECO:0000256" key="7">
    <source>
        <dbReference type="ARBA" id="ARBA00023159"/>
    </source>
</evidence>
<sequence length="256" mass="27932">MNQDPLLSGLAGLTADPPEGLLDRIAARWVRVEGPLGEVSVAATDQGVAFLRWYGPHDDTAARESFAAEFRARFGRPLLQGDRPPAGLVPALRTGKAAGLRFDLRELSDFQRDVLTAAQRIPRGEVRPYAWIARQIGRPAAVRAVGTALARNPVPLLIPCHRIVRSDGAPGEYVFGAEAKERLLRHEGVDLDGLRDLAQENVFYLASDTTGIVCFPTCHNARRITPRHRHGFRSVAQAESAGYRACRTCRPGEVAA</sequence>
<dbReference type="GO" id="GO:0008270">
    <property type="term" value="F:zinc ion binding"/>
    <property type="evidence" value="ECO:0007669"/>
    <property type="project" value="InterPro"/>
</dbReference>
<evidence type="ECO:0000256" key="8">
    <source>
        <dbReference type="ARBA" id="ARBA00023204"/>
    </source>
</evidence>
<reference evidence="12 13" key="1">
    <citation type="submission" date="2020-08" db="EMBL/GenBank/DDBJ databases">
        <title>Sequencing the genomes of 1000 actinobacteria strains.</title>
        <authorList>
            <person name="Klenk H.-P."/>
        </authorList>
    </citation>
    <scope>NUCLEOTIDE SEQUENCE [LARGE SCALE GENOMIC DNA]</scope>
    <source>
        <strain evidence="12 13">DSM 44320</strain>
    </source>
</reference>
<dbReference type="GO" id="GO:0003908">
    <property type="term" value="F:methylated-DNA-[protein]-cysteine S-methyltransferase activity"/>
    <property type="evidence" value="ECO:0007669"/>
    <property type="project" value="UniProtKB-EC"/>
</dbReference>
<evidence type="ECO:0000256" key="5">
    <source>
        <dbReference type="ARBA" id="ARBA00022679"/>
    </source>
</evidence>
<dbReference type="GeneID" id="95391063"/>
<keyword evidence="4 12" id="KW-0489">Methyltransferase</keyword>
<keyword evidence="8" id="KW-0234">DNA repair</keyword>
<accession>A0A7W5V4D9</accession>
<dbReference type="Proteomes" id="UP000579945">
    <property type="component" value="Unassembled WGS sequence"/>
</dbReference>
<dbReference type="PANTHER" id="PTHR10815:SF13">
    <property type="entry name" value="METHYLATED-DNA--PROTEIN-CYSTEINE METHYLTRANSFERASE"/>
    <property type="match status" value="1"/>
</dbReference>
<keyword evidence="13" id="KW-1185">Reference proteome</keyword>
<name>A0A7W5V4D9_9ACTN</name>
<evidence type="ECO:0000256" key="2">
    <source>
        <dbReference type="ARBA" id="ARBA00008711"/>
    </source>
</evidence>
<dbReference type="InterPro" id="IPR035451">
    <property type="entry name" value="Ada-like_dom_sf"/>
</dbReference>
<dbReference type="GO" id="GO:0003677">
    <property type="term" value="F:DNA binding"/>
    <property type="evidence" value="ECO:0007669"/>
    <property type="project" value="InterPro"/>
</dbReference>
<dbReference type="GO" id="GO:0006281">
    <property type="term" value="P:DNA repair"/>
    <property type="evidence" value="ECO:0007669"/>
    <property type="project" value="UniProtKB-KW"/>
</dbReference>
<dbReference type="SUPFAM" id="SSF46767">
    <property type="entry name" value="Methylated DNA-protein cysteine methyltransferase, C-terminal domain"/>
    <property type="match status" value="1"/>
</dbReference>
<dbReference type="PROSITE" id="PS00374">
    <property type="entry name" value="MGMT"/>
    <property type="match status" value="1"/>
</dbReference>
<dbReference type="GO" id="GO:0006355">
    <property type="term" value="P:regulation of DNA-templated transcription"/>
    <property type="evidence" value="ECO:0007669"/>
    <property type="project" value="InterPro"/>
</dbReference>
<evidence type="ECO:0000313" key="13">
    <source>
        <dbReference type="Proteomes" id="UP000579945"/>
    </source>
</evidence>
<evidence type="ECO:0000256" key="3">
    <source>
        <dbReference type="ARBA" id="ARBA00011918"/>
    </source>
</evidence>
<organism evidence="12 13">
    <name type="scientific">Nonomuraea dietziae</name>
    <dbReference type="NCBI Taxonomy" id="65515"/>
    <lineage>
        <taxon>Bacteria</taxon>
        <taxon>Bacillati</taxon>
        <taxon>Actinomycetota</taxon>
        <taxon>Actinomycetes</taxon>
        <taxon>Streptosporangiales</taxon>
        <taxon>Streptosporangiaceae</taxon>
        <taxon>Nonomuraea</taxon>
    </lineage>
</organism>
<feature type="domain" description="Methylated-DNA-[protein]-cysteine S-methyltransferase DNA binding" evidence="10">
    <location>
        <begin position="109"/>
        <end position="189"/>
    </location>
</feature>
<dbReference type="FunFam" id="1.10.10.10:FF:000214">
    <property type="entry name" value="Methylated-DNA--protein-cysteine methyltransferase"/>
    <property type="match status" value="1"/>
</dbReference>
<dbReference type="InterPro" id="IPR014048">
    <property type="entry name" value="MethylDNA_cys_MeTrfase_DNA-bd"/>
</dbReference>
<protein>
    <recommendedName>
        <fullName evidence="3">methylated-DNA--[protein]-cysteine S-methyltransferase</fullName>
        <ecNumber evidence="3">2.1.1.63</ecNumber>
    </recommendedName>
</protein>
<dbReference type="GO" id="GO:0032259">
    <property type="term" value="P:methylation"/>
    <property type="evidence" value="ECO:0007669"/>
    <property type="project" value="UniProtKB-KW"/>
</dbReference>
<evidence type="ECO:0000259" key="11">
    <source>
        <dbReference type="Pfam" id="PF02805"/>
    </source>
</evidence>
<dbReference type="SUPFAM" id="SSF57884">
    <property type="entry name" value="Ada DNA repair protein, N-terminal domain (N-Ada 10)"/>
    <property type="match status" value="1"/>
</dbReference>
<comment type="similarity">
    <text evidence="2">Belongs to the MGMT family.</text>
</comment>
<dbReference type="Pfam" id="PF01035">
    <property type="entry name" value="DNA_binding_1"/>
    <property type="match status" value="1"/>
</dbReference>
<dbReference type="Gene3D" id="1.10.10.10">
    <property type="entry name" value="Winged helix-like DNA-binding domain superfamily/Winged helix DNA-binding domain"/>
    <property type="match status" value="1"/>
</dbReference>
<comment type="caution">
    <text evidence="12">The sequence shown here is derived from an EMBL/GenBank/DDBJ whole genome shotgun (WGS) entry which is preliminary data.</text>
</comment>